<dbReference type="GO" id="GO:0009267">
    <property type="term" value="P:cellular response to starvation"/>
    <property type="evidence" value="ECO:0007669"/>
    <property type="project" value="TreeGrafter"/>
</dbReference>
<keyword evidence="9" id="KW-1185">Reference proteome</keyword>
<evidence type="ECO:0000259" key="7">
    <source>
        <dbReference type="Pfam" id="PF24990"/>
    </source>
</evidence>
<comment type="caution">
    <text evidence="8">The sequence shown here is derived from an EMBL/GenBank/DDBJ whole genome shotgun (WGS) entry which is preliminary data.</text>
</comment>
<protein>
    <recommendedName>
        <fullName evidence="7">ERT1/acuK family PAS domain-containing protein</fullName>
    </recommendedName>
</protein>
<evidence type="ECO:0000256" key="2">
    <source>
        <dbReference type="ARBA" id="ARBA00022723"/>
    </source>
</evidence>
<evidence type="ECO:0000256" key="1">
    <source>
        <dbReference type="ARBA" id="ARBA00004123"/>
    </source>
</evidence>
<evidence type="ECO:0000313" key="9">
    <source>
        <dbReference type="Proteomes" id="UP000603453"/>
    </source>
</evidence>
<name>A0A8H7QVJ4_9FUNG</name>
<keyword evidence="2" id="KW-0479">Metal-binding</keyword>
<evidence type="ECO:0000256" key="5">
    <source>
        <dbReference type="ARBA" id="ARBA00023242"/>
    </source>
</evidence>
<comment type="subcellular location">
    <subcellularLocation>
        <location evidence="1">Nucleus</location>
    </subcellularLocation>
</comment>
<dbReference type="OrthoDB" id="2538135at2759"/>
<feature type="region of interest" description="Disordered" evidence="6">
    <location>
        <begin position="33"/>
        <end position="52"/>
    </location>
</feature>
<organism evidence="8 9">
    <name type="scientific">Mucor saturninus</name>
    <dbReference type="NCBI Taxonomy" id="64648"/>
    <lineage>
        <taxon>Eukaryota</taxon>
        <taxon>Fungi</taxon>
        <taxon>Fungi incertae sedis</taxon>
        <taxon>Mucoromycota</taxon>
        <taxon>Mucoromycotina</taxon>
        <taxon>Mucoromycetes</taxon>
        <taxon>Mucorales</taxon>
        <taxon>Mucorineae</taxon>
        <taxon>Mucoraceae</taxon>
        <taxon>Mucor</taxon>
    </lineage>
</organism>
<dbReference type="GO" id="GO:0005634">
    <property type="term" value="C:nucleus"/>
    <property type="evidence" value="ECO:0007669"/>
    <property type="project" value="UniProtKB-SubCell"/>
</dbReference>
<keyword evidence="3" id="KW-0805">Transcription regulation</keyword>
<proteinExistence type="predicted"/>
<dbReference type="InterPro" id="IPR050335">
    <property type="entry name" value="ERT1_acuK_gluconeogen_tf"/>
</dbReference>
<dbReference type="Pfam" id="PF24990">
    <property type="entry name" value="PAS_13"/>
    <property type="match status" value="2"/>
</dbReference>
<feature type="domain" description="ERT1/acuK family PAS" evidence="7">
    <location>
        <begin position="253"/>
        <end position="279"/>
    </location>
</feature>
<evidence type="ECO:0000256" key="6">
    <source>
        <dbReference type="SAM" id="MobiDB-lite"/>
    </source>
</evidence>
<dbReference type="PANTHER" id="PTHR47659:SF1">
    <property type="entry name" value="TRANSCRIPTION ACTIVATOR OF GLUCONEOGENESIS ERT1"/>
    <property type="match status" value="1"/>
</dbReference>
<dbReference type="InterPro" id="IPR056751">
    <property type="entry name" value="PAS_13"/>
</dbReference>
<reference evidence="8" key="1">
    <citation type="submission" date="2020-12" db="EMBL/GenBank/DDBJ databases">
        <title>Metabolic potential, ecology and presence of endohyphal bacteria is reflected in genomic diversity of Mucoromycotina.</title>
        <authorList>
            <person name="Muszewska A."/>
            <person name="Okrasinska A."/>
            <person name="Steczkiewicz K."/>
            <person name="Drgas O."/>
            <person name="Orlowska M."/>
            <person name="Perlinska-Lenart U."/>
            <person name="Aleksandrzak-Piekarczyk T."/>
            <person name="Szatraj K."/>
            <person name="Zielenkiewicz U."/>
            <person name="Pilsyk S."/>
            <person name="Malc E."/>
            <person name="Mieczkowski P."/>
            <person name="Kruszewska J.S."/>
            <person name="Biernat P."/>
            <person name="Pawlowska J."/>
        </authorList>
    </citation>
    <scope>NUCLEOTIDE SEQUENCE</scope>
    <source>
        <strain evidence="8">WA0000017839</strain>
    </source>
</reference>
<dbReference type="GO" id="GO:0003700">
    <property type="term" value="F:DNA-binding transcription factor activity"/>
    <property type="evidence" value="ECO:0007669"/>
    <property type="project" value="TreeGrafter"/>
</dbReference>
<evidence type="ECO:0000256" key="4">
    <source>
        <dbReference type="ARBA" id="ARBA00023163"/>
    </source>
</evidence>
<feature type="region of interest" description="Disordered" evidence="6">
    <location>
        <begin position="61"/>
        <end position="84"/>
    </location>
</feature>
<dbReference type="AlphaFoldDB" id="A0A8H7QVJ4"/>
<dbReference type="PANTHER" id="PTHR47659">
    <property type="entry name" value="ZN(II)2CYS6 TRANSCRIPTION FACTOR (EUROFUNG)-RELATED"/>
    <property type="match status" value="1"/>
</dbReference>
<feature type="compositionally biased region" description="Low complexity" evidence="6">
    <location>
        <begin position="64"/>
        <end position="76"/>
    </location>
</feature>
<evidence type="ECO:0000313" key="8">
    <source>
        <dbReference type="EMBL" id="KAG2199526.1"/>
    </source>
</evidence>
<dbReference type="GO" id="GO:0046872">
    <property type="term" value="F:metal ion binding"/>
    <property type="evidence" value="ECO:0007669"/>
    <property type="project" value="UniProtKB-KW"/>
</dbReference>
<dbReference type="EMBL" id="JAEPRD010000095">
    <property type="protein sequence ID" value="KAG2199526.1"/>
    <property type="molecule type" value="Genomic_DNA"/>
</dbReference>
<dbReference type="Proteomes" id="UP000603453">
    <property type="component" value="Unassembled WGS sequence"/>
</dbReference>
<evidence type="ECO:0000256" key="3">
    <source>
        <dbReference type="ARBA" id="ARBA00023015"/>
    </source>
</evidence>
<gene>
    <name evidence="8" type="ORF">INT47_009980</name>
</gene>
<feature type="domain" description="ERT1/acuK family PAS" evidence="7">
    <location>
        <begin position="176"/>
        <end position="249"/>
    </location>
</feature>
<dbReference type="GO" id="GO:0000977">
    <property type="term" value="F:RNA polymerase II transcription regulatory region sequence-specific DNA binding"/>
    <property type="evidence" value="ECO:0007669"/>
    <property type="project" value="TreeGrafter"/>
</dbReference>
<keyword evidence="5" id="KW-0539">Nucleus</keyword>
<sequence length="299" mass="34292">MMTPPSILGYVDENYGFGSDATNLEYGMISSMIPSPTFHPPPQQQQQQASSWMQMEPNTMVMNSSSTHTSPSLSSSKNEHPKVVRRRKGIGNTPEEIYFRVQKPYNYVESYRYLIEYAKHRMGKEELVRISRALVLFRPSYMSVVASLTEEDLVYMEKCVQRTLLEFEKLISFSGTPTVVWRRTGEIVLVGKEFLLLTQWSKEALLGKKTYIYELMDNGSTVEYWEKFSQHAFDNAESGVYMSVILMSPSFRPVPCTFCFTLKRDIFDLPCVVVGNFLPILGAATPHQQQQQQQPQQLS</sequence>
<accession>A0A8H7QVJ4</accession>
<keyword evidence="4" id="KW-0804">Transcription</keyword>